<gene>
    <name evidence="2" type="ORF">CWB96_00375</name>
    <name evidence="1" type="ORF">CWB97_02370</name>
</gene>
<sequence>MTHPNRFLHKGQVSAGVIDNNPYPADLQPEQLQTHNSLAMLTKQVRNEHTAADSIFEETRSLRYPTFSLHGKTGSFHVDQDGTYRFYNCTINQVSFETTATLLFYNCTIKNIKGALSHEDPHRKIKILMFDCILETVEHCKHFYLSLHGKTQWYGGLYNCQFGTIRLLQSEHWVAQNNLLDCSDLVMSFSLSNHAKITPTGLFFAKNTHRCRFHWQETDLIMGHADSVMFDQCSHILSQHHAANIDTNKYIASHSEHIGLTFQSCHITTKKWYFSNILAPVFSAINCTLETKNDTESGLLKDCENAKVRITSRSECNLGGLLCGSASNLYLSDSKVSAKTTIVDATASSVTLKATELHYTGPSAAIKLSQDSEVSLSHCTLIAPNGCCELTNVIAQLDMTNLESSQVALKIHTSQTILRSCQITGSIASIDAQNGSISCFYSVLNGDLASKKCSTFQLDGSRLTGSLLLTDISSIKLNSNEISGSVIASGAHYESAANTTAQNMTIKNAVNTLSEDKVAGSLSVSGINLISNVNASSVTNTGFMLLEGGTGAEILSTNKRGWHVTGSMDWVIDENLDVNIGKNLNWKVAMNANYNIGKNINYQVGKIASLKAGSLIKLNAPLITEN</sequence>
<dbReference type="AlphaFoldDB" id="A0A5S3XVB3"/>
<reference evidence="3 4" key="1">
    <citation type="submission" date="2017-12" db="EMBL/GenBank/DDBJ databases">
        <authorList>
            <person name="Paulsen S."/>
            <person name="Gram L.K."/>
        </authorList>
    </citation>
    <scope>NUCLEOTIDE SEQUENCE [LARGE SCALE GENOMIC DNA]</scope>
    <source>
        <strain evidence="2 4">S2231</strain>
        <strain evidence="1 3">S2233</strain>
    </source>
</reference>
<keyword evidence="3" id="KW-1185">Reference proteome</keyword>
<dbReference type="EMBL" id="PNCL01000001">
    <property type="protein sequence ID" value="TMP63098.1"/>
    <property type="molecule type" value="Genomic_DNA"/>
</dbReference>
<evidence type="ECO:0000313" key="1">
    <source>
        <dbReference type="EMBL" id="TMP46322.1"/>
    </source>
</evidence>
<protein>
    <recommendedName>
        <fullName evidence="5">Right handed beta helix domain-containing protein</fullName>
    </recommendedName>
</protein>
<dbReference type="Proteomes" id="UP000307706">
    <property type="component" value="Unassembled WGS sequence"/>
</dbReference>
<evidence type="ECO:0000313" key="3">
    <source>
        <dbReference type="Proteomes" id="UP000305730"/>
    </source>
</evidence>
<reference evidence="3 4" key="2">
    <citation type="submission" date="2019-06" db="EMBL/GenBank/DDBJ databases">
        <title>Co-occurence of chitin degradation, pigmentation and bioactivity in marine Pseudoalteromonas.</title>
        <authorList>
            <person name="Sonnenschein E.C."/>
            <person name="Bech P.K."/>
        </authorList>
    </citation>
    <scope>NUCLEOTIDE SEQUENCE [LARGE SCALE GENOMIC DNA]</scope>
    <source>
        <strain evidence="4">S2231</strain>
        <strain evidence="1 3">S2233</strain>
    </source>
</reference>
<evidence type="ECO:0000313" key="2">
    <source>
        <dbReference type="EMBL" id="TMP63098.1"/>
    </source>
</evidence>
<dbReference type="EMBL" id="PNCK01000009">
    <property type="protein sequence ID" value="TMP46322.1"/>
    <property type="molecule type" value="Genomic_DNA"/>
</dbReference>
<comment type="caution">
    <text evidence="2">The sequence shown here is derived from an EMBL/GenBank/DDBJ whole genome shotgun (WGS) entry which is preliminary data.</text>
</comment>
<name>A0A5S3XVB3_9GAMM</name>
<dbReference type="Proteomes" id="UP000305730">
    <property type="component" value="Unassembled WGS sequence"/>
</dbReference>
<reference evidence="2" key="3">
    <citation type="submission" date="2019-09" db="EMBL/GenBank/DDBJ databases">
        <title>Co-occurence of chitin degradation, pigmentation and bioactivity in marine Pseudoalteromonas.</title>
        <authorList>
            <person name="Sonnenschein E.C."/>
            <person name="Bech P.K."/>
        </authorList>
    </citation>
    <scope>NUCLEOTIDE SEQUENCE</scope>
    <source>
        <strain evidence="2">S2231</strain>
    </source>
</reference>
<organism evidence="2 4">
    <name type="scientific">Pseudoalteromonas citrea</name>
    <dbReference type="NCBI Taxonomy" id="43655"/>
    <lineage>
        <taxon>Bacteria</taxon>
        <taxon>Pseudomonadati</taxon>
        <taxon>Pseudomonadota</taxon>
        <taxon>Gammaproteobacteria</taxon>
        <taxon>Alteromonadales</taxon>
        <taxon>Pseudoalteromonadaceae</taxon>
        <taxon>Pseudoalteromonas</taxon>
    </lineage>
</organism>
<dbReference type="RefSeq" id="WP_138594728.1">
    <property type="nucleotide sequence ID" value="NZ_PNCK01000009.1"/>
</dbReference>
<evidence type="ECO:0000313" key="4">
    <source>
        <dbReference type="Proteomes" id="UP000307706"/>
    </source>
</evidence>
<proteinExistence type="predicted"/>
<dbReference type="OrthoDB" id="9972744at2"/>
<accession>A0A5S3XVB3</accession>
<evidence type="ECO:0008006" key="5">
    <source>
        <dbReference type="Google" id="ProtNLM"/>
    </source>
</evidence>